<name>A0A0R1Z7F9_9LACO</name>
<reference evidence="2 3" key="1">
    <citation type="journal article" date="2015" name="Genome Announc.">
        <title>Expanding the biotechnology potential of lactobacilli through comparative genomics of 213 strains and associated genera.</title>
        <authorList>
            <person name="Sun Z."/>
            <person name="Harris H.M."/>
            <person name="McCann A."/>
            <person name="Guo C."/>
            <person name="Argimon S."/>
            <person name="Zhang W."/>
            <person name="Yang X."/>
            <person name="Jeffery I.B."/>
            <person name="Cooney J.C."/>
            <person name="Kagawa T.F."/>
            <person name="Liu W."/>
            <person name="Song Y."/>
            <person name="Salvetti E."/>
            <person name="Wrobel A."/>
            <person name="Rasinkangas P."/>
            <person name="Parkhill J."/>
            <person name="Rea M.C."/>
            <person name="O'Sullivan O."/>
            <person name="Ritari J."/>
            <person name="Douillard F.P."/>
            <person name="Paul Ross R."/>
            <person name="Yang R."/>
            <person name="Briner A.E."/>
            <person name="Felis G.E."/>
            <person name="de Vos W.M."/>
            <person name="Barrangou R."/>
            <person name="Klaenhammer T.R."/>
            <person name="Caufield P.W."/>
            <person name="Cui Y."/>
            <person name="Zhang H."/>
            <person name="O'Toole P.W."/>
        </authorList>
    </citation>
    <scope>NUCLEOTIDE SEQUENCE [LARGE SCALE GENOMIC DNA]</scope>
    <source>
        <strain evidence="2 3">DSM 5707</strain>
    </source>
</reference>
<dbReference type="PATRIC" id="fig|1423784.4.peg.462"/>
<evidence type="ECO:0000313" key="3">
    <source>
        <dbReference type="Proteomes" id="UP000051957"/>
    </source>
</evidence>
<sequence>MIDLACVGLYFFQSSFGSTAIYMIGFILQVAATLFLVVASLTYKGKKYTRWSFTLYNTTFRYDIIVISAIVNALIAFLYGLNVFGINNVIFPH</sequence>
<dbReference type="EMBL" id="AZGK01000001">
    <property type="protein sequence ID" value="KRM47979.1"/>
    <property type="molecule type" value="Genomic_DNA"/>
</dbReference>
<keyword evidence="1" id="KW-0472">Membrane</keyword>
<gene>
    <name evidence="2" type="ORF">FC51_GL000468</name>
</gene>
<accession>A0A0R1Z7F9</accession>
<keyword evidence="1" id="KW-1133">Transmembrane helix</keyword>
<comment type="caution">
    <text evidence="2">The sequence shown here is derived from an EMBL/GenBank/DDBJ whole genome shotgun (WGS) entry which is preliminary data.</text>
</comment>
<feature type="transmembrane region" description="Helical" evidence="1">
    <location>
        <begin position="20"/>
        <end position="43"/>
    </location>
</feature>
<evidence type="ECO:0000313" key="2">
    <source>
        <dbReference type="EMBL" id="KRM47979.1"/>
    </source>
</evidence>
<organism evidence="2 3">
    <name type="scientific">Lentilactobacillus parabuchneri DSM 5707 = NBRC 107865</name>
    <dbReference type="NCBI Taxonomy" id="1423784"/>
    <lineage>
        <taxon>Bacteria</taxon>
        <taxon>Bacillati</taxon>
        <taxon>Bacillota</taxon>
        <taxon>Bacilli</taxon>
        <taxon>Lactobacillales</taxon>
        <taxon>Lactobacillaceae</taxon>
        <taxon>Lentilactobacillus</taxon>
    </lineage>
</organism>
<dbReference type="Proteomes" id="UP000051957">
    <property type="component" value="Unassembled WGS sequence"/>
</dbReference>
<feature type="transmembrane region" description="Helical" evidence="1">
    <location>
        <begin position="64"/>
        <end position="86"/>
    </location>
</feature>
<dbReference type="AlphaFoldDB" id="A0A0R1Z7F9"/>
<evidence type="ECO:0000256" key="1">
    <source>
        <dbReference type="SAM" id="Phobius"/>
    </source>
</evidence>
<proteinExistence type="predicted"/>
<protein>
    <submittedName>
        <fullName evidence="2">Uncharacterized protein</fullName>
    </submittedName>
</protein>
<keyword evidence="1" id="KW-0812">Transmembrane</keyword>